<feature type="compositionally biased region" description="Polar residues" evidence="1">
    <location>
        <begin position="1"/>
        <end position="24"/>
    </location>
</feature>
<reference evidence="2" key="1">
    <citation type="journal article" date="2020" name="New Phytol.">
        <title>Comparative genomics reveals dynamic genome evolution in host specialist ectomycorrhizal fungi.</title>
        <authorList>
            <person name="Lofgren L.A."/>
            <person name="Nguyen N.H."/>
            <person name="Vilgalys R."/>
            <person name="Ruytinx J."/>
            <person name="Liao H.L."/>
            <person name="Branco S."/>
            <person name="Kuo A."/>
            <person name="LaButti K."/>
            <person name="Lipzen A."/>
            <person name="Andreopoulos W."/>
            <person name="Pangilinan J."/>
            <person name="Riley R."/>
            <person name="Hundley H."/>
            <person name="Na H."/>
            <person name="Barry K."/>
            <person name="Grigoriev I.V."/>
            <person name="Stajich J.E."/>
            <person name="Kennedy P.G."/>
        </authorList>
    </citation>
    <scope>NUCLEOTIDE SEQUENCE</scope>
    <source>
        <strain evidence="2">FC423</strain>
    </source>
</reference>
<name>A0A9P7F3N3_9AGAM</name>
<dbReference type="OrthoDB" id="3242924at2759"/>
<sequence>MTSKTSIPTADNENWRMNNHSKTTYGPDPEIVLRTPCRSSYAPNEDTHKQIRVYLFQVLGRRRNDLALHLPSVMPLWGKMRIISGGDLIRTKYALRGMSNFEVSYSDAGESRPVDVIGYGQLDKISICELGEHKIYRFLRNTTLILALITPCNTDGTDALISLVGYKEFVAPVVTDV</sequence>
<dbReference type="Proteomes" id="UP000823399">
    <property type="component" value="Unassembled WGS sequence"/>
</dbReference>
<dbReference type="AlphaFoldDB" id="A0A9P7F3N3"/>
<gene>
    <name evidence="2" type="ORF">F5147DRAFT_653989</name>
</gene>
<evidence type="ECO:0000313" key="2">
    <source>
        <dbReference type="EMBL" id="KAG2106244.1"/>
    </source>
</evidence>
<protein>
    <submittedName>
        <fullName evidence="2">Uncharacterized protein</fullName>
    </submittedName>
</protein>
<dbReference type="GeneID" id="64696090"/>
<proteinExistence type="predicted"/>
<dbReference type="RefSeq" id="XP_041291554.1">
    <property type="nucleotide sequence ID" value="XM_041433831.1"/>
</dbReference>
<accession>A0A9P7F3N3</accession>
<feature type="region of interest" description="Disordered" evidence="1">
    <location>
        <begin position="1"/>
        <end position="29"/>
    </location>
</feature>
<keyword evidence="3" id="KW-1185">Reference proteome</keyword>
<evidence type="ECO:0000313" key="3">
    <source>
        <dbReference type="Proteomes" id="UP000823399"/>
    </source>
</evidence>
<evidence type="ECO:0000256" key="1">
    <source>
        <dbReference type="SAM" id="MobiDB-lite"/>
    </source>
</evidence>
<organism evidence="2 3">
    <name type="scientific">Suillus discolor</name>
    <dbReference type="NCBI Taxonomy" id="1912936"/>
    <lineage>
        <taxon>Eukaryota</taxon>
        <taxon>Fungi</taxon>
        <taxon>Dikarya</taxon>
        <taxon>Basidiomycota</taxon>
        <taxon>Agaricomycotina</taxon>
        <taxon>Agaricomycetes</taxon>
        <taxon>Agaricomycetidae</taxon>
        <taxon>Boletales</taxon>
        <taxon>Suillineae</taxon>
        <taxon>Suillaceae</taxon>
        <taxon>Suillus</taxon>
    </lineage>
</organism>
<dbReference type="EMBL" id="JABBWM010000036">
    <property type="protein sequence ID" value="KAG2106244.1"/>
    <property type="molecule type" value="Genomic_DNA"/>
</dbReference>
<comment type="caution">
    <text evidence="2">The sequence shown here is derived from an EMBL/GenBank/DDBJ whole genome shotgun (WGS) entry which is preliminary data.</text>
</comment>